<sequence>MPTETFVPMNKTLAVIFFFLFVALAESRASYKAEPDIFLIPEVQTHSVNPGENVTISYRLYSAVAISNLTFEMKDSQPNYQTNHIHFGDWRVWRYQMRNGQLYRTWNTGKIEISFSDSGNYLIVPLEASCEVLATDVLLQKGILNFESFLSQAGKVQKVQIPVFPVWISVNPFTAPNNLLEDPKNQIDWYAEYLKRKKAEEEERFWTSLTVMIFFSLAGAGGAALSKLIKKYNPAVRFRGLLLRFLESGLSWSSAMIPNRSSDELTKLIARLYVSPVNEVEIEGYIDSNQPYYLEKLRRFLSYSLVRYVYTVDGENGKWNMIRHPWLNPVPHAKEMIEKFKQNDLHYLIYEKEKRFYVLWLLNEKAFFAFCKDRFFLERCYANQTTTESQAVSKNSPIIVDKTGKVILLDK</sequence>
<evidence type="ECO:0000313" key="3">
    <source>
        <dbReference type="Proteomes" id="UP000001208"/>
    </source>
</evidence>
<reference evidence="2 3" key="1">
    <citation type="submission" date="2008-06" db="EMBL/GenBank/DDBJ databases">
        <title>Complete sequence of Chloroherpeton thalassium ATCC 35110.</title>
        <authorList>
            <consortium name="US DOE Joint Genome Institute"/>
            <person name="Lucas S."/>
            <person name="Copeland A."/>
            <person name="Lapidus A."/>
            <person name="Glavina del Rio T."/>
            <person name="Dalin E."/>
            <person name="Tice H."/>
            <person name="Bruce D."/>
            <person name="Goodwin L."/>
            <person name="Pitluck S."/>
            <person name="Schmutz J."/>
            <person name="Larimer F."/>
            <person name="Land M."/>
            <person name="Hauser L."/>
            <person name="Kyrpides N."/>
            <person name="Mikhailova N."/>
            <person name="Liu Z."/>
            <person name="Li T."/>
            <person name="Zhao F."/>
            <person name="Overmann J."/>
            <person name="Bryant D.A."/>
            <person name="Richardson P."/>
        </authorList>
    </citation>
    <scope>NUCLEOTIDE SEQUENCE [LARGE SCALE GENOMIC DNA]</scope>
    <source>
        <strain evidence="3">ATCC 35110 / GB-78</strain>
    </source>
</reference>
<dbReference type="KEGG" id="cts:Ctha_1244"/>
<dbReference type="AlphaFoldDB" id="B3QZ14"/>
<gene>
    <name evidence="2" type="ordered locus">Ctha_1244</name>
</gene>
<organism evidence="2 3">
    <name type="scientific">Chloroherpeton thalassium (strain ATCC 35110 / GB-78)</name>
    <dbReference type="NCBI Taxonomy" id="517418"/>
    <lineage>
        <taxon>Bacteria</taxon>
        <taxon>Pseudomonadati</taxon>
        <taxon>Chlorobiota</taxon>
        <taxon>Chlorobiia</taxon>
        <taxon>Chlorobiales</taxon>
        <taxon>Chloroherpetonaceae</taxon>
        <taxon>Chloroherpeton</taxon>
    </lineage>
</organism>
<dbReference type="HOGENOM" id="CLU_668501_0_0_10"/>
<accession>B3QZ14</accession>
<keyword evidence="1" id="KW-0472">Membrane</keyword>
<feature type="transmembrane region" description="Helical" evidence="1">
    <location>
        <begin position="205"/>
        <end position="229"/>
    </location>
</feature>
<dbReference type="RefSeq" id="WP_012499791.1">
    <property type="nucleotide sequence ID" value="NC_011026.1"/>
</dbReference>
<evidence type="ECO:0000313" key="2">
    <source>
        <dbReference type="EMBL" id="ACF13707.1"/>
    </source>
</evidence>
<name>B3QZ14_CHLT3</name>
<keyword evidence="1" id="KW-1133">Transmembrane helix</keyword>
<dbReference type="Proteomes" id="UP000001208">
    <property type="component" value="Chromosome"/>
</dbReference>
<evidence type="ECO:0000256" key="1">
    <source>
        <dbReference type="SAM" id="Phobius"/>
    </source>
</evidence>
<keyword evidence="1" id="KW-0812">Transmembrane</keyword>
<keyword evidence="3" id="KW-1185">Reference proteome</keyword>
<proteinExistence type="predicted"/>
<dbReference type="EMBL" id="CP001100">
    <property type="protein sequence ID" value="ACF13707.1"/>
    <property type="molecule type" value="Genomic_DNA"/>
</dbReference>
<protein>
    <submittedName>
        <fullName evidence="2">Uncharacterized protein</fullName>
    </submittedName>
</protein>